<evidence type="ECO:0000259" key="1">
    <source>
        <dbReference type="Pfam" id="PF06742"/>
    </source>
</evidence>
<name>A0A9E5MHL9_9GAMM</name>
<reference evidence="2" key="1">
    <citation type="submission" date="2020-03" db="EMBL/GenBank/DDBJ databases">
        <authorList>
            <person name="Guo F."/>
        </authorList>
    </citation>
    <scope>NUCLEOTIDE SEQUENCE</scope>
    <source>
        <strain evidence="2">JCM 30134</strain>
    </source>
</reference>
<feature type="domain" description="DUF1214" evidence="1">
    <location>
        <begin position="285"/>
        <end position="356"/>
    </location>
</feature>
<comment type="caution">
    <text evidence="2">The sequence shown here is derived from an EMBL/GenBank/DDBJ whole genome shotgun (WGS) entry which is preliminary data.</text>
</comment>
<gene>
    <name evidence="2" type="ORF">G8770_11120</name>
</gene>
<dbReference type="InterPro" id="IPR010621">
    <property type="entry name" value="DUF1214"/>
</dbReference>
<dbReference type="Pfam" id="PF06742">
    <property type="entry name" value="DUF1214"/>
    <property type="match status" value="1"/>
</dbReference>
<accession>A0A9E5MHL9</accession>
<evidence type="ECO:0000313" key="3">
    <source>
        <dbReference type="Proteomes" id="UP000787472"/>
    </source>
</evidence>
<keyword evidence="3" id="KW-1185">Reference proteome</keyword>
<dbReference type="AlphaFoldDB" id="A0A9E5MHL9"/>
<evidence type="ECO:0000313" key="2">
    <source>
        <dbReference type="EMBL" id="NHO66096.1"/>
    </source>
</evidence>
<dbReference type="Proteomes" id="UP000787472">
    <property type="component" value="Unassembled WGS sequence"/>
</dbReference>
<proteinExistence type="predicted"/>
<protein>
    <submittedName>
        <fullName evidence="2">DUF1214 domain-containing protein</fullName>
    </submittedName>
</protein>
<dbReference type="RefSeq" id="WP_167186293.1">
    <property type="nucleotide sequence ID" value="NZ_JAAONZ010000007.1"/>
</dbReference>
<organism evidence="2 3">
    <name type="scientific">Pseudomaricurvus hydrocarbonicus</name>
    <dbReference type="NCBI Taxonomy" id="1470433"/>
    <lineage>
        <taxon>Bacteria</taxon>
        <taxon>Pseudomonadati</taxon>
        <taxon>Pseudomonadota</taxon>
        <taxon>Gammaproteobacteria</taxon>
        <taxon>Cellvibrionales</taxon>
        <taxon>Cellvibrionaceae</taxon>
        <taxon>Pseudomaricurvus</taxon>
    </lineage>
</organism>
<dbReference type="EMBL" id="JAAONZ010000007">
    <property type="protein sequence ID" value="NHO66096.1"/>
    <property type="molecule type" value="Genomic_DNA"/>
</dbReference>
<dbReference type="Gene3D" id="2.60.120.1600">
    <property type="match status" value="1"/>
</dbReference>
<sequence length="385" mass="43566">MPHTQHPVTDGDIISGELWNQFCDTLKQAGQQILRPEAPTDAATRAEGFRYLTRLLRIGLEMHVEFSDPQFPGFFKPSHETAKIGADNPDNLYQSARLNGQYEYRIRGQRNTVHYLSFRTQKGGYESDGSMIETGFLDSNQLSPDEQGQFEIIVSRDRPQQLLPHSHWLPMEADSNALVVRHTFHDRQQERAAELTLQRLDGDSAPPPLQAATLARGLLDAAHFVDGTARLFADWAASYLPHSNLLPAANQAECQSVGGDPNIFYYHSHWALAEDEALVVDVAQVPDCDTWNLQINNYWMESLDYRYHRICINKHTAHYHADGSVQLILAHRDPQHRNWLTTAGYTQGTLCFRWVGAEQQCHPTTRVVKLQQWLADQSATAGATL</sequence>